<dbReference type="PROSITE" id="PS50405">
    <property type="entry name" value="GST_CTER"/>
    <property type="match status" value="1"/>
</dbReference>
<proteinExistence type="predicted"/>
<dbReference type="EnsemblMetazoa" id="ADIR001669-RA">
    <property type="protein sequence ID" value="ADIR001669-PA"/>
    <property type="gene ID" value="ADIR001669"/>
</dbReference>
<evidence type="ECO:0000313" key="3">
    <source>
        <dbReference type="Proteomes" id="UP000075884"/>
    </source>
</evidence>
<feature type="domain" description="GST C-terminal" evidence="1">
    <location>
        <begin position="52"/>
        <end position="171"/>
    </location>
</feature>
<dbReference type="VEuPathDB" id="VectorBase:ADIR001669"/>
<evidence type="ECO:0000259" key="1">
    <source>
        <dbReference type="PROSITE" id="PS50405"/>
    </source>
</evidence>
<dbReference type="PANTHER" id="PTHR44490">
    <property type="entry name" value="EUKARYOTIC TRANSLATION ELONGATION FACTOR 1 EPSILON-1"/>
    <property type="match status" value="1"/>
</dbReference>
<dbReference type="GO" id="GO:0005737">
    <property type="term" value="C:cytoplasm"/>
    <property type="evidence" value="ECO:0007669"/>
    <property type="project" value="TreeGrafter"/>
</dbReference>
<name>A0A182N211_9DIPT</name>
<dbReference type="InterPro" id="IPR053837">
    <property type="entry name" value="AIMP3/p18_C"/>
</dbReference>
<dbReference type="GO" id="GO:0043517">
    <property type="term" value="P:positive regulation of DNA damage response, signal transduction by p53 class mediator"/>
    <property type="evidence" value="ECO:0007669"/>
    <property type="project" value="InterPro"/>
</dbReference>
<reference evidence="2" key="2">
    <citation type="submission" date="2020-05" db="UniProtKB">
        <authorList>
            <consortium name="EnsemblMetazoa"/>
        </authorList>
    </citation>
    <scope>IDENTIFICATION</scope>
    <source>
        <strain evidence="2">WRAIR2</strain>
    </source>
</reference>
<dbReference type="CDD" id="cd10305">
    <property type="entry name" value="GST_C_AIMP3"/>
    <property type="match status" value="1"/>
</dbReference>
<dbReference type="Proteomes" id="UP000075884">
    <property type="component" value="Unassembled WGS sequence"/>
</dbReference>
<dbReference type="Pfam" id="PF21972">
    <property type="entry name" value="Arc1p_N_like"/>
    <property type="match status" value="1"/>
</dbReference>
<dbReference type="InterPro" id="IPR053836">
    <property type="entry name" value="Arc1-like_N"/>
</dbReference>
<dbReference type="AlphaFoldDB" id="A0A182N211"/>
<dbReference type="Gene3D" id="1.20.1050.10">
    <property type="match status" value="1"/>
</dbReference>
<dbReference type="InterPro" id="IPR036282">
    <property type="entry name" value="Glutathione-S-Trfase_C_sf"/>
</dbReference>
<dbReference type="SUPFAM" id="SSF47616">
    <property type="entry name" value="GST C-terminal domain-like"/>
    <property type="match status" value="1"/>
</dbReference>
<reference evidence="3" key="1">
    <citation type="submission" date="2013-03" db="EMBL/GenBank/DDBJ databases">
        <title>The Genome Sequence of Anopheles dirus WRAIR2.</title>
        <authorList>
            <consortium name="The Broad Institute Genomics Platform"/>
            <person name="Neafsey D.E."/>
            <person name="Walton C."/>
            <person name="Walker B."/>
            <person name="Young S.K."/>
            <person name="Zeng Q."/>
            <person name="Gargeya S."/>
            <person name="Fitzgerald M."/>
            <person name="Haas B."/>
            <person name="Abouelleil A."/>
            <person name="Allen A.W."/>
            <person name="Alvarado L."/>
            <person name="Arachchi H.M."/>
            <person name="Berlin A.M."/>
            <person name="Chapman S.B."/>
            <person name="Gainer-Dewar J."/>
            <person name="Goldberg J."/>
            <person name="Griggs A."/>
            <person name="Gujja S."/>
            <person name="Hansen M."/>
            <person name="Howarth C."/>
            <person name="Imamovic A."/>
            <person name="Ireland A."/>
            <person name="Larimer J."/>
            <person name="McCowan C."/>
            <person name="Murphy C."/>
            <person name="Pearson M."/>
            <person name="Poon T.W."/>
            <person name="Priest M."/>
            <person name="Roberts A."/>
            <person name="Saif S."/>
            <person name="Shea T."/>
            <person name="Sisk P."/>
            <person name="Sykes S."/>
            <person name="Wortman J."/>
            <person name="Nusbaum C."/>
            <person name="Birren B."/>
        </authorList>
    </citation>
    <scope>NUCLEOTIDE SEQUENCE [LARGE SCALE GENOMIC DNA]</scope>
    <source>
        <strain evidence="3">WRAIR2</strain>
    </source>
</reference>
<protein>
    <recommendedName>
        <fullName evidence="1">GST C-terminal domain-containing protein</fullName>
    </recommendedName>
</protein>
<accession>A0A182N211</accession>
<sequence length="180" mass="20568">MCSVDNTKRIASFLEVPLGKVGYNSEKILTRTKSAQEPSISGFSTIIQSLVRESKKSAVRQSHADFETECQILQWLDYAVLFVAPTNKDKHAAKTLLDELNFYLQTRSYLVNDTLSVADVVVFHTVHDTMANLQPLEKENYLNVSRWFHHLQQLEEVRQGKLLLNFSTLQLLEWATGTHT</sequence>
<dbReference type="GO" id="GO:0005634">
    <property type="term" value="C:nucleus"/>
    <property type="evidence" value="ECO:0007669"/>
    <property type="project" value="TreeGrafter"/>
</dbReference>
<dbReference type="STRING" id="7168.A0A182N211"/>
<keyword evidence="3" id="KW-1185">Reference proteome</keyword>
<dbReference type="InterPro" id="IPR042450">
    <property type="entry name" value="EEF1E1"/>
</dbReference>
<organism evidence="2 3">
    <name type="scientific">Anopheles dirus</name>
    <dbReference type="NCBI Taxonomy" id="7168"/>
    <lineage>
        <taxon>Eukaryota</taxon>
        <taxon>Metazoa</taxon>
        <taxon>Ecdysozoa</taxon>
        <taxon>Arthropoda</taxon>
        <taxon>Hexapoda</taxon>
        <taxon>Insecta</taxon>
        <taxon>Pterygota</taxon>
        <taxon>Neoptera</taxon>
        <taxon>Endopterygota</taxon>
        <taxon>Diptera</taxon>
        <taxon>Nematocera</taxon>
        <taxon>Culicoidea</taxon>
        <taxon>Culicidae</taxon>
        <taxon>Anophelinae</taxon>
        <taxon>Anopheles</taxon>
    </lineage>
</organism>
<dbReference type="InterPro" id="IPR010987">
    <property type="entry name" value="Glutathione-S-Trfase_C-like"/>
</dbReference>
<dbReference type="PANTHER" id="PTHR44490:SF1">
    <property type="entry name" value="EUKARYOTIC TRANSLATION ELONGATION FACTOR 1 EPSILON-1"/>
    <property type="match status" value="1"/>
</dbReference>
<dbReference type="GO" id="GO:0017101">
    <property type="term" value="C:aminoacyl-tRNA synthetase multienzyme complex"/>
    <property type="evidence" value="ECO:0007669"/>
    <property type="project" value="InterPro"/>
</dbReference>
<evidence type="ECO:0000313" key="2">
    <source>
        <dbReference type="EnsemblMetazoa" id="ADIR001669-PA"/>
    </source>
</evidence>